<keyword evidence="2" id="KW-1185">Reference proteome</keyword>
<evidence type="ECO:0000313" key="2">
    <source>
        <dbReference type="Proteomes" id="UP000887540"/>
    </source>
</evidence>
<sequence length="404" mass="46306">MKIVTLIFVFVVWLIYRINGQNEAMKDRLAGCINIPQKECNSSERKRDTEEPCFLKFNSNKFKTTFSKYDLYLFNGPHPECACQQNTTECKNNFYYISIEYASNPIQPFPLLLKDAARNPLDVAKILTISSFYWEVIEIVIETTNSSNLAYCRVDLETFKNYTLYSASALSISCTLFELPLPRENSTYEPGLEKEIPTMCFHFASLNFTRTIRLFHNELKPHVLTIYTRDCHECPECHPHGKSNPNGLQSFTKIEDYILGKHPDDKVCIVGVQINSKTPSQHIHCIKPYWNHFKSTCVANFLFNYYLEVPSDGAFSPNETITENECKPCHPNCASCTSYGNSVIINMCKCNNDSQEISVNGTYHCIKKDIPKKSEINETLHTIPTSHHVQPDEKAPHSQFVTIL</sequence>
<organism evidence="2 3">
    <name type="scientific">Acrobeloides nanus</name>
    <dbReference type="NCBI Taxonomy" id="290746"/>
    <lineage>
        <taxon>Eukaryota</taxon>
        <taxon>Metazoa</taxon>
        <taxon>Ecdysozoa</taxon>
        <taxon>Nematoda</taxon>
        <taxon>Chromadorea</taxon>
        <taxon>Rhabditida</taxon>
        <taxon>Tylenchina</taxon>
        <taxon>Cephalobomorpha</taxon>
        <taxon>Cephaloboidea</taxon>
        <taxon>Cephalobidae</taxon>
        <taxon>Acrobeloides</taxon>
    </lineage>
</organism>
<accession>A0A914CEK9</accession>
<feature type="signal peptide" evidence="1">
    <location>
        <begin position="1"/>
        <end position="20"/>
    </location>
</feature>
<proteinExistence type="predicted"/>
<evidence type="ECO:0000313" key="3">
    <source>
        <dbReference type="WBParaSite" id="ACRNAN_Path_961.g3704.t1"/>
    </source>
</evidence>
<evidence type="ECO:0000256" key="1">
    <source>
        <dbReference type="SAM" id="SignalP"/>
    </source>
</evidence>
<protein>
    <submittedName>
        <fullName evidence="3">Uncharacterized protein</fullName>
    </submittedName>
</protein>
<reference evidence="3" key="1">
    <citation type="submission" date="2022-11" db="UniProtKB">
        <authorList>
            <consortium name="WormBaseParasite"/>
        </authorList>
    </citation>
    <scope>IDENTIFICATION</scope>
</reference>
<keyword evidence="1" id="KW-0732">Signal</keyword>
<dbReference type="WBParaSite" id="ACRNAN_Path_961.g3704.t1">
    <property type="protein sequence ID" value="ACRNAN_Path_961.g3704.t1"/>
    <property type="gene ID" value="ACRNAN_Path_961.g3704"/>
</dbReference>
<dbReference type="Proteomes" id="UP000887540">
    <property type="component" value="Unplaced"/>
</dbReference>
<feature type="chain" id="PRO_5037043165" evidence="1">
    <location>
        <begin position="21"/>
        <end position="404"/>
    </location>
</feature>
<name>A0A914CEK9_9BILA</name>
<dbReference type="AlphaFoldDB" id="A0A914CEK9"/>